<reference evidence="1" key="1">
    <citation type="submission" date="2020-07" db="EMBL/GenBank/DDBJ databases">
        <title>Multicomponent nature underlies the extraordinary mechanical properties of spider dragline silk.</title>
        <authorList>
            <person name="Kono N."/>
            <person name="Nakamura H."/>
            <person name="Mori M."/>
            <person name="Yoshida Y."/>
            <person name="Ohtoshi R."/>
            <person name="Malay A.D."/>
            <person name="Moran D.A.P."/>
            <person name="Tomita M."/>
            <person name="Numata K."/>
            <person name="Arakawa K."/>
        </authorList>
    </citation>
    <scope>NUCLEOTIDE SEQUENCE</scope>
</reference>
<keyword evidence="2" id="KW-1185">Reference proteome</keyword>
<dbReference type="AlphaFoldDB" id="A0A8X6F0E1"/>
<dbReference type="EMBL" id="BMAO01010345">
    <property type="protein sequence ID" value="GFQ66507.1"/>
    <property type="molecule type" value="Genomic_DNA"/>
</dbReference>
<gene>
    <name evidence="1" type="ORF">TNCT_171911</name>
</gene>
<evidence type="ECO:0000313" key="2">
    <source>
        <dbReference type="Proteomes" id="UP000887116"/>
    </source>
</evidence>
<proteinExistence type="predicted"/>
<accession>A0A8X6F0E1</accession>
<dbReference type="Proteomes" id="UP000887116">
    <property type="component" value="Unassembled WGS sequence"/>
</dbReference>
<name>A0A8X6F0E1_TRICU</name>
<protein>
    <submittedName>
        <fullName evidence="1">Uncharacterized protein</fullName>
    </submittedName>
</protein>
<organism evidence="1 2">
    <name type="scientific">Trichonephila clavata</name>
    <name type="common">Joro spider</name>
    <name type="synonym">Nephila clavata</name>
    <dbReference type="NCBI Taxonomy" id="2740835"/>
    <lineage>
        <taxon>Eukaryota</taxon>
        <taxon>Metazoa</taxon>
        <taxon>Ecdysozoa</taxon>
        <taxon>Arthropoda</taxon>
        <taxon>Chelicerata</taxon>
        <taxon>Arachnida</taxon>
        <taxon>Araneae</taxon>
        <taxon>Araneomorphae</taxon>
        <taxon>Entelegynae</taxon>
        <taxon>Araneoidea</taxon>
        <taxon>Nephilidae</taxon>
        <taxon>Trichonephila</taxon>
    </lineage>
</organism>
<sequence>MRASGNGFIIFELPPSDKVGIRAIASLSLDPYHVFVDQLNRKSSINPVILENDLWRYPDSNARLDSDSREPQKFYRKLKQFLFIY</sequence>
<comment type="caution">
    <text evidence="1">The sequence shown here is derived from an EMBL/GenBank/DDBJ whole genome shotgun (WGS) entry which is preliminary data.</text>
</comment>
<evidence type="ECO:0000313" key="1">
    <source>
        <dbReference type="EMBL" id="GFQ66507.1"/>
    </source>
</evidence>